<dbReference type="Pfam" id="PF12706">
    <property type="entry name" value="Lactamase_B_2"/>
    <property type="match status" value="1"/>
</dbReference>
<feature type="region of interest" description="Disordered" evidence="1">
    <location>
        <begin position="1"/>
        <end position="24"/>
    </location>
</feature>
<dbReference type="AlphaFoldDB" id="A0A495RIJ9"/>
<gene>
    <name evidence="3" type="ORF">DES39_0586</name>
</gene>
<sequence>MSHKNEYYDQNKSHHTPKGFRNSDPFLIRHSDVKKWRQQRKVYPPEGGYAQFYANWYQQADFLIEDDAVWWLGHATALIKMNHKTILTDPLFSERASPVQFIGPKRHTPCASSIAQLPHIDMIVISHNHYDHLDYRSIRQLIKRFPLVSLIVPLGLKHKMQRWGAKNVTELDWWDSVCVEGITVSSVPARHWSRRTLHDTNRTLWCGWMLTSNTRRVYFMGDTGYSERFAEVKKRFPNIDIALIPIGSYAPRWFMHNQHVDPQQALQLFHDIGCKKAIAIHWGAFELADEPLDEPPRLLRQLIEQYMLSPTDFLTIKIGGSVQMI</sequence>
<feature type="compositionally biased region" description="Basic and acidic residues" evidence="1">
    <location>
        <begin position="1"/>
        <end position="12"/>
    </location>
</feature>
<evidence type="ECO:0000313" key="4">
    <source>
        <dbReference type="Proteomes" id="UP000278542"/>
    </source>
</evidence>
<keyword evidence="4" id="KW-1185">Reference proteome</keyword>
<feature type="domain" description="Metallo-beta-lactamase" evidence="2">
    <location>
        <begin position="85"/>
        <end position="282"/>
    </location>
</feature>
<dbReference type="GO" id="GO:0005737">
    <property type="term" value="C:cytoplasm"/>
    <property type="evidence" value="ECO:0007669"/>
    <property type="project" value="TreeGrafter"/>
</dbReference>
<protein>
    <submittedName>
        <fullName evidence="3">L-ascorbate metabolism protein UlaG (Beta-lactamase superfamily)</fullName>
    </submittedName>
</protein>
<reference evidence="3 4" key="1">
    <citation type="submission" date="2018-10" db="EMBL/GenBank/DDBJ databases">
        <title>Genomic Encyclopedia of Type Strains, Phase IV (KMG-IV): sequencing the most valuable type-strain genomes for metagenomic binning, comparative biology and taxonomic classification.</title>
        <authorList>
            <person name="Goeker M."/>
        </authorList>
    </citation>
    <scope>NUCLEOTIDE SEQUENCE [LARGE SCALE GENOMIC DNA]</scope>
    <source>
        <strain evidence="3 4">DSM 22228</strain>
    </source>
</reference>
<dbReference type="PANTHER" id="PTHR15032">
    <property type="entry name" value="N-ACYL-PHOSPHATIDYLETHANOLAMINE-HYDROLYZING PHOSPHOLIPASE D"/>
    <property type="match status" value="1"/>
</dbReference>
<accession>A0A495RIJ9</accession>
<dbReference type="OrthoDB" id="9805728at2"/>
<organism evidence="3 4">
    <name type="scientific">Orbus hercynius</name>
    <dbReference type="NCBI Taxonomy" id="593135"/>
    <lineage>
        <taxon>Bacteria</taxon>
        <taxon>Pseudomonadati</taxon>
        <taxon>Pseudomonadota</taxon>
        <taxon>Gammaproteobacteria</taxon>
        <taxon>Orbales</taxon>
        <taxon>Orbaceae</taxon>
        <taxon>Orbus</taxon>
    </lineage>
</organism>
<comment type="caution">
    <text evidence="3">The sequence shown here is derived from an EMBL/GenBank/DDBJ whole genome shotgun (WGS) entry which is preliminary data.</text>
</comment>
<dbReference type="RefSeq" id="WP_121144769.1">
    <property type="nucleotide sequence ID" value="NZ_RBWY01000001.1"/>
</dbReference>
<dbReference type="Proteomes" id="UP000278542">
    <property type="component" value="Unassembled WGS sequence"/>
</dbReference>
<dbReference type="InterPro" id="IPR001279">
    <property type="entry name" value="Metallo-B-lactamas"/>
</dbReference>
<name>A0A495RIJ9_9GAMM</name>
<dbReference type="PANTHER" id="PTHR15032:SF4">
    <property type="entry name" value="N-ACYL-PHOSPHATIDYLETHANOLAMINE-HYDROLYZING PHOSPHOLIPASE D"/>
    <property type="match status" value="1"/>
</dbReference>
<dbReference type="SUPFAM" id="SSF56281">
    <property type="entry name" value="Metallo-hydrolase/oxidoreductase"/>
    <property type="match status" value="1"/>
</dbReference>
<dbReference type="Gene3D" id="3.60.15.10">
    <property type="entry name" value="Ribonuclease Z/Hydroxyacylglutathione hydrolase-like"/>
    <property type="match status" value="1"/>
</dbReference>
<dbReference type="InterPro" id="IPR036866">
    <property type="entry name" value="RibonucZ/Hydroxyglut_hydro"/>
</dbReference>
<evidence type="ECO:0000313" key="3">
    <source>
        <dbReference type="EMBL" id="RKS87362.1"/>
    </source>
</evidence>
<proteinExistence type="predicted"/>
<evidence type="ECO:0000256" key="1">
    <source>
        <dbReference type="SAM" id="MobiDB-lite"/>
    </source>
</evidence>
<dbReference type="EMBL" id="RBWY01000001">
    <property type="protein sequence ID" value="RKS87362.1"/>
    <property type="molecule type" value="Genomic_DNA"/>
</dbReference>
<evidence type="ECO:0000259" key="2">
    <source>
        <dbReference type="Pfam" id="PF12706"/>
    </source>
</evidence>